<dbReference type="EMBL" id="CATQJA010001151">
    <property type="protein sequence ID" value="CAJ0566007.1"/>
    <property type="molecule type" value="Genomic_DNA"/>
</dbReference>
<reference evidence="2" key="1">
    <citation type="submission" date="2023-06" db="EMBL/GenBank/DDBJ databases">
        <authorList>
            <person name="Delattre M."/>
        </authorList>
    </citation>
    <scope>NUCLEOTIDE SEQUENCE</scope>
    <source>
        <strain evidence="2">AF72</strain>
    </source>
</reference>
<proteinExistence type="predicted"/>
<dbReference type="AlphaFoldDB" id="A0AA36CC25"/>
<evidence type="ECO:0000256" key="1">
    <source>
        <dbReference type="SAM" id="SignalP"/>
    </source>
</evidence>
<name>A0AA36CC25_9BILA</name>
<accession>A0AA36CC25</accession>
<keyword evidence="3" id="KW-1185">Reference proteome</keyword>
<evidence type="ECO:0000313" key="2">
    <source>
        <dbReference type="EMBL" id="CAJ0566007.1"/>
    </source>
</evidence>
<sequence>MLPRLLVLVALLIALIACTGYALDEQQPEMDGQDGNEAPLRVLRLMDPENTAEDQMPLMYKRWATQVRFGKRAANSWASSVRFG</sequence>
<feature type="signal peptide" evidence="1">
    <location>
        <begin position="1"/>
        <end position="22"/>
    </location>
</feature>
<organism evidence="2 3">
    <name type="scientific">Mesorhabditis spiculigera</name>
    <dbReference type="NCBI Taxonomy" id="96644"/>
    <lineage>
        <taxon>Eukaryota</taxon>
        <taxon>Metazoa</taxon>
        <taxon>Ecdysozoa</taxon>
        <taxon>Nematoda</taxon>
        <taxon>Chromadorea</taxon>
        <taxon>Rhabditida</taxon>
        <taxon>Rhabditina</taxon>
        <taxon>Rhabditomorpha</taxon>
        <taxon>Rhabditoidea</taxon>
        <taxon>Rhabditidae</taxon>
        <taxon>Mesorhabditinae</taxon>
        <taxon>Mesorhabditis</taxon>
    </lineage>
</organism>
<gene>
    <name evidence="2" type="ORF">MSPICULIGERA_LOCUS4626</name>
</gene>
<feature type="chain" id="PRO_5041415367" evidence="1">
    <location>
        <begin position="23"/>
        <end position="84"/>
    </location>
</feature>
<evidence type="ECO:0000313" key="3">
    <source>
        <dbReference type="Proteomes" id="UP001177023"/>
    </source>
</evidence>
<comment type="caution">
    <text evidence="2">The sequence shown here is derived from an EMBL/GenBank/DDBJ whole genome shotgun (WGS) entry which is preliminary data.</text>
</comment>
<protein>
    <submittedName>
        <fullName evidence="2">Uncharacterized protein</fullName>
    </submittedName>
</protein>
<keyword evidence="1" id="KW-0732">Signal</keyword>
<feature type="non-terminal residue" evidence="2">
    <location>
        <position position="84"/>
    </location>
</feature>
<dbReference type="PROSITE" id="PS51257">
    <property type="entry name" value="PROKAR_LIPOPROTEIN"/>
    <property type="match status" value="1"/>
</dbReference>
<dbReference type="Proteomes" id="UP001177023">
    <property type="component" value="Unassembled WGS sequence"/>
</dbReference>